<dbReference type="Proteomes" id="UP000625711">
    <property type="component" value="Unassembled WGS sequence"/>
</dbReference>
<comment type="caution">
    <text evidence="2">The sequence shown here is derived from an EMBL/GenBank/DDBJ whole genome shotgun (WGS) entry which is preliminary data.</text>
</comment>
<accession>A0A834I1I0</accession>
<dbReference type="AlphaFoldDB" id="A0A834I1I0"/>
<reference evidence="2" key="1">
    <citation type="submission" date="2020-08" db="EMBL/GenBank/DDBJ databases">
        <title>Genome sequencing and assembly of the red palm weevil Rhynchophorus ferrugineus.</title>
        <authorList>
            <person name="Dias G.B."/>
            <person name="Bergman C.M."/>
            <person name="Manee M."/>
        </authorList>
    </citation>
    <scope>NUCLEOTIDE SEQUENCE</scope>
    <source>
        <strain evidence="2">AA-2017</strain>
        <tissue evidence="2">Whole larva</tissue>
    </source>
</reference>
<proteinExistence type="predicted"/>
<feature type="region of interest" description="Disordered" evidence="1">
    <location>
        <begin position="52"/>
        <end position="78"/>
    </location>
</feature>
<dbReference type="EMBL" id="JAACXV010013712">
    <property type="protein sequence ID" value="KAF7272735.1"/>
    <property type="molecule type" value="Genomic_DNA"/>
</dbReference>
<sequence>MITQKSMDRRRSRRNDSSTPHISKYTPYNISSFFLPIGHVGFGLVVQTFASSRHQKDVDDGWGPRGERRRRENEAARRGRSSLIKSCLNCRTICQRCGGRGARDALF</sequence>
<evidence type="ECO:0000313" key="2">
    <source>
        <dbReference type="EMBL" id="KAF7272735.1"/>
    </source>
</evidence>
<gene>
    <name evidence="2" type="ORF">GWI33_014508</name>
</gene>
<name>A0A834I1I0_RHYFE</name>
<protein>
    <submittedName>
        <fullName evidence="2">Uncharacterized protein</fullName>
    </submittedName>
</protein>
<keyword evidence="3" id="KW-1185">Reference proteome</keyword>
<organism evidence="2 3">
    <name type="scientific">Rhynchophorus ferrugineus</name>
    <name type="common">Red palm weevil</name>
    <name type="synonym">Curculio ferrugineus</name>
    <dbReference type="NCBI Taxonomy" id="354439"/>
    <lineage>
        <taxon>Eukaryota</taxon>
        <taxon>Metazoa</taxon>
        <taxon>Ecdysozoa</taxon>
        <taxon>Arthropoda</taxon>
        <taxon>Hexapoda</taxon>
        <taxon>Insecta</taxon>
        <taxon>Pterygota</taxon>
        <taxon>Neoptera</taxon>
        <taxon>Endopterygota</taxon>
        <taxon>Coleoptera</taxon>
        <taxon>Polyphaga</taxon>
        <taxon>Cucujiformia</taxon>
        <taxon>Curculionidae</taxon>
        <taxon>Dryophthorinae</taxon>
        <taxon>Rhynchophorus</taxon>
    </lineage>
</organism>
<evidence type="ECO:0000256" key="1">
    <source>
        <dbReference type="SAM" id="MobiDB-lite"/>
    </source>
</evidence>
<feature type="region of interest" description="Disordered" evidence="1">
    <location>
        <begin position="1"/>
        <end position="25"/>
    </location>
</feature>
<feature type="compositionally biased region" description="Basic and acidic residues" evidence="1">
    <location>
        <begin position="65"/>
        <end position="77"/>
    </location>
</feature>
<evidence type="ECO:0000313" key="3">
    <source>
        <dbReference type="Proteomes" id="UP000625711"/>
    </source>
</evidence>